<keyword evidence="5 8" id="KW-0812">Transmembrane</keyword>
<feature type="transmembrane region" description="Helical" evidence="8">
    <location>
        <begin position="29"/>
        <end position="48"/>
    </location>
</feature>
<keyword evidence="2" id="KW-0813">Transport</keyword>
<evidence type="ECO:0000256" key="6">
    <source>
        <dbReference type="ARBA" id="ARBA00022989"/>
    </source>
</evidence>
<keyword evidence="4" id="KW-0997">Cell inner membrane</keyword>
<feature type="transmembrane region" description="Helical" evidence="8">
    <location>
        <begin position="112"/>
        <end position="135"/>
    </location>
</feature>
<keyword evidence="7 8" id="KW-0472">Membrane</keyword>
<name>A0ABN3UEL8_9MICO</name>
<feature type="transmembrane region" description="Helical" evidence="8">
    <location>
        <begin position="231"/>
        <end position="251"/>
    </location>
</feature>
<dbReference type="PANTHER" id="PTHR32196">
    <property type="entry name" value="ABC TRANSPORTER PERMEASE PROTEIN YPHD-RELATED-RELATED"/>
    <property type="match status" value="1"/>
</dbReference>
<feature type="transmembrane region" description="Helical" evidence="8">
    <location>
        <begin position="54"/>
        <end position="79"/>
    </location>
</feature>
<evidence type="ECO:0000256" key="7">
    <source>
        <dbReference type="ARBA" id="ARBA00023136"/>
    </source>
</evidence>
<feature type="transmembrane region" description="Helical" evidence="8">
    <location>
        <begin position="288"/>
        <end position="309"/>
    </location>
</feature>
<organism evidence="9 10">
    <name type="scientific">Pedococcus aerophilus</name>
    <dbReference type="NCBI Taxonomy" id="436356"/>
    <lineage>
        <taxon>Bacteria</taxon>
        <taxon>Bacillati</taxon>
        <taxon>Actinomycetota</taxon>
        <taxon>Actinomycetes</taxon>
        <taxon>Micrococcales</taxon>
        <taxon>Intrasporangiaceae</taxon>
        <taxon>Pedococcus</taxon>
    </lineage>
</organism>
<dbReference type="CDD" id="cd06579">
    <property type="entry name" value="TM_PBP1_transp_AraH_like"/>
    <property type="match status" value="1"/>
</dbReference>
<keyword evidence="3" id="KW-1003">Cell membrane</keyword>
<keyword evidence="6 8" id="KW-1133">Transmembrane helix</keyword>
<dbReference type="EMBL" id="BAAARN010000001">
    <property type="protein sequence ID" value="GAA2731363.1"/>
    <property type="molecule type" value="Genomic_DNA"/>
</dbReference>
<dbReference type="Proteomes" id="UP001501326">
    <property type="component" value="Unassembled WGS sequence"/>
</dbReference>
<dbReference type="Pfam" id="PF02653">
    <property type="entry name" value="BPD_transp_2"/>
    <property type="match status" value="1"/>
</dbReference>
<reference evidence="9 10" key="1">
    <citation type="journal article" date="2019" name="Int. J. Syst. Evol. Microbiol.">
        <title>The Global Catalogue of Microorganisms (GCM) 10K type strain sequencing project: providing services to taxonomists for standard genome sequencing and annotation.</title>
        <authorList>
            <consortium name="The Broad Institute Genomics Platform"/>
            <consortium name="The Broad Institute Genome Sequencing Center for Infectious Disease"/>
            <person name="Wu L."/>
            <person name="Ma J."/>
        </authorList>
    </citation>
    <scope>NUCLEOTIDE SEQUENCE [LARGE SCALE GENOMIC DNA]</scope>
    <source>
        <strain evidence="9 10">JCM 16378</strain>
    </source>
</reference>
<comment type="subcellular location">
    <subcellularLocation>
        <location evidence="1">Cell membrane</location>
        <topology evidence="1">Multi-pass membrane protein</topology>
    </subcellularLocation>
</comment>
<feature type="transmembrane region" description="Helical" evidence="8">
    <location>
        <begin position="180"/>
        <end position="202"/>
    </location>
</feature>
<dbReference type="RefSeq" id="WP_344189913.1">
    <property type="nucleotide sequence ID" value="NZ_BAAARN010000001.1"/>
</dbReference>
<feature type="transmembrane region" description="Helical" evidence="8">
    <location>
        <begin position="86"/>
        <end position="106"/>
    </location>
</feature>
<gene>
    <name evidence="9" type="ORF">GCM10009867_04830</name>
</gene>
<evidence type="ECO:0000256" key="3">
    <source>
        <dbReference type="ARBA" id="ARBA00022475"/>
    </source>
</evidence>
<dbReference type="InterPro" id="IPR001851">
    <property type="entry name" value="ABC_transp_permease"/>
</dbReference>
<protein>
    <submittedName>
        <fullName evidence="9">ABC transporter permease</fullName>
    </submittedName>
</protein>
<evidence type="ECO:0000256" key="8">
    <source>
        <dbReference type="SAM" id="Phobius"/>
    </source>
</evidence>
<evidence type="ECO:0000256" key="1">
    <source>
        <dbReference type="ARBA" id="ARBA00004651"/>
    </source>
</evidence>
<dbReference type="PANTHER" id="PTHR32196:SF21">
    <property type="entry name" value="ABC TRANSPORTER PERMEASE PROTEIN YPHD-RELATED"/>
    <property type="match status" value="1"/>
</dbReference>
<accession>A0ABN3UEL8</accession>
<evidence type="ECO:0000256" key="4">
    <source>
        <dbReference type="ARBA" id="ARBA00022519"/>
    </source>
</evidence>
<feature type="transmembrane region" description="Helical" evidence="8">
    <location>
        <begin position="142"/>
        <end position="160"/>
    </location>
</feature>
<evidence type="ECO:0000256" key="5">
    <source>
        <dbReference type="ARBA" id="ARBA00022692"/>
    </source>
</evidence>
<evidence type="ECO:0000313" key="9">
    <source>
        <dbReference type="EMBL" id="GAA2731363.1"/>
    </source>
</evidence>
<evidence type="ECO:0000313" key="10">
    <source>
        <dbReference type="Proteomes" id="UP001501326"/>
    </source>
</evidence>
<proteinExistence type="predicted"/>
<sequence>MSAPDDTKDSTATKDVKNSRSSKANRLDLVQRVALPFAWLLLIVGFGIANPSVFLTAATFQTMLGSQAVLLVLTLALIVPLTAGDYDLSVAGVLTLSAMMVAILNVQHGWPIWAAVLAALAMALVVGLVNGLIMVYFGIESLIVTLGMGTLLTGITLWASDSATISGISQGLVEYVIVKRFAGISLAFFYAIALCAVLWWVLEYTSIGRRLLFVGRGRSVSKLSGVRVGRVRVGALMGSSVLAALAGVLYAGTSGGADPSSGSSLLLPAFAAAFLGATSIMPGRFNPWGTAIAVYFLVTGITGLQLMGVQSYVQQLFYGGALLVAVALSQLARGRVPLDNG</sequence>
<comment type="caution">
    <text evidence="9">The sequence shown here is derived from an EMBL/GenBank/DDBJ whole genome shotgun (WGS) entry which is preliminary data.</text>
</comment>
<evidence type="ECO:0000256" key="2">
    <source>
        <dbReference type="ARBA" id="ARBA00022448"/>
    </source>
</evidence>
<keyword evidence="10" id="KW-1185">Reference proteome</keyword>
<feature type="transmembrane region" description="Helical" evidence="8">
    <location>
        <begin position="263"/>
        <end position="281"/>
    </location>
</feature>